<keyword evidence="3" id="KW-1185">Reference proteome</keyword>
<organism evidence="2 3">
    <name type="scientific">Pseudaminobacter soli</name>
    <name type="common">ex Li et al. 2025</name>
    <dbReference type="NCBI Taxonomy" id="1295366"/>
    <lineage>
        <taxon>Bacteria</taxon>
        <taxon>Pseudomonadati</taxon>
        <taxon>Pseudomonadota</taxon>
        <taxon>Alphaproteobacteria</taxon>
        <taxon>Hyphomicrobiales</taxon>
        <taxon>Phyllobacteriaceae</taxon>
        <taxon>Pseudaminobacter</taxon>
    </lineage>
</organism>
<evidence type="ECO:0000313" key="3">
    <source>
        <dbReference type="Proteomes" id="UP000240653"/>
    </source>
</evidence>
<reference evidence="2 3" key="1">
    <citation type="submission" date="2018-03" db="EMBL/GenBank/DDBJ databases">
        <title>The draft genome of Mesorhizobium soli JCM 19897.</title>
        <authorList>
            <person name="Li L."/>
            <person name="Liu L."/>
            <person name="Liang L."/>
            <person name="Wang T."/>
            <person name="Zhang X."/>
        </authorList>
    </citation>
    <scope>NUCLEOTIDE SEQUENCE [LARGE SCALE GENOMIC DNA]</scope>
    <source>
        <strain evidence="2 3">JCM 19897</strain>
    </source>
</reference>
<dbReference type="AlphaFoldDB" id="A0A2P7SFG6"/>
<dbReference type="Gene3D" id="3.40.50.410">
    <property type="entry name" value="von Willebrand factor, type A domain"/>
    <property type="match status" value="2"/>
</dbReference>
<protein>
    <recommendedName>
        <fullName evidence="1">VWFA domain-containing protein</fullName>
    </recommendedName>
</protein>
<feature type="domain" description="VWFA" evidence="1">
    <location>
        <begin position="313"/>
        <end position="539"/>
    </location>
</feature>
<evidence type="ECO:0000259" key="1">
    <source>
        <dbReference type="PROSITE" id="PS50234"/>
    </source>
</evidence>
<proteinExistence type="predicted"/>
<evidence type="ECO:0000313" key="2">
    <source>
        <dbReference type="EMBL" id="PSJ61242.1"/>
    </source>
</evidence>
<comment type="caution">
    <text evidence="2">The sequence shown here is derived from an EMBL/GenBank/DDBJ whole genome shotgun (WGS) entry which is preliminary data.</text>
</comment>
<dbReference type="SUPFAM" id="SSF53300">
    <property type="entry name" value="vWA-like"/>
    <property type="match status" value="1"/>
</dbReference>
<dbReference type="InterPro" id="IPR036465">
    <property type="entry name" value="vWFA_dom_sf"/>
</dbReference>
<dbReference type="OrthoDB" id="7522752at2"/>
<accession>A0A2P7SFG6</accession>
<dbReference type="InterPro" id="IPR028087">
    <property type="entry name" value="Tad_N"/>
</dbReference>
<name>A0A2P7SFG6_9HYPH</name>
<dbReference type="RefSeq" id="WP_106723671.1">
    <property type="nucleotide sequence ID" value="NZ_PXYL01000004.1"/>
</dbReference>
<dbReference type="Pfam" id="PF13400">
    <property type="entry name" value="Tad"/>
    <property type="match status" value="1"/>
</dbReference>
<dbReference type="InterPro" id="IPR002035">
    <property type="entry name" value="VWF_A"/>
</dbReference>
<dbReference type="EMBL" id="PXYL01000004">
    <property type="protein sequence ID" value="PSJ61242.1"/>
    <property type="molecule type" value="Genomic_DNA"/>
</dbReference>
<gene>
    <name evidence="2" type="ORF">C7I85_09160</name>
</gene>
<dbReference type="PROSITE" id="PS50234">
    <property type="entry name" value="VWFA"/>
    <property type="match status" value="1"/>
</dbReference>
<dbReference type="Proteomes" id="UP000240653">
    <property type="component" value="Unassembled WGS sequence"/>
</dbReference>
<sequence>MLLNRFWRSKSGNFAMMFAIALPAILAAVGLALDVSNLMTARSNLQNALDSAVLAASRLADASSSRTDAFNGFFTANIAGRTDLASASAQLKVEQGINSIKTTATAEATIALNFGFLFGKSAHITVNSSAFESTAKLEVALVLDNTGSMGDSNMKALRDGSTTLINILQDAKKQYSQRTIRAALVPFVTAVNIKGDGFFNLDWIDRRTEIPDTETNTFNGVNFVVTNKKRIGHWQLFNQLNPKNVYVADPASTAISNPLVDWKGCVEARPSPYNQDDTKPNLNVPATMFVPYFAPDEPGAPLKGQNSDGTVFNNSYILDAYKSGDSTTTQATIQKAIDKYVDLTTSKSTKKSPTDYLITATPPLTTGPNYACPTPIAPLTEDLNKLNTEIAKMTYWNGSGTNVSEGLAWGYRVLSPNFGTGDAFNSDGTTKVVVVFTDGENTVFGQNGTINKSDYGAYGYLSVGRLDSSQNRSKALTNVNNMTQAMCTKLKQQGVKVFTVVFGADTAANRDLYSNCASSPDNYYMTKSQDQLKAAFQNIAFSITQLYVTN</sequence>